<dbReference type="SUPFAM" id="SSF81653">
    <property type="entry name" value="Calcium ATPase, transduction domain A"/>
    <property type="match status" value="1"/>
</dbReference>
<comment type="caution">
    <text evidence="1">The sequence shown here is derived from an EMBL/GenBank/DDBJ whole genome shotgun (WGS) entry which is preliminary data.</text>
</comment>
<dbReference type="GO" id="GO:0140326">
    <property type="term" value="F:ATPase-coupled intramembrane lipid transporter activity"/>
    <property type="evidence" value="ECO:0007669"/>
    <property type="project" value="TreeGrafter"/>
</dbReference>
<dbReference type="PANTHER" id="PTHR24092:SF215">
    <property type="entry name" value="PHOSPHOLIPID-TRANSPORTING ATPASE"/>
    <property type="match status" value="1"/>
</dbReference>
<dbReference type="AlphaFoldDB" id="W6NIL2"/>
<proteinExistence type="predicted"/>
<accession>W6NIL2</accession>
<dbReference type="PANTHER" id="PTHR24092">
    <property type="entry name" value="PROBABLE PHOSPHOLIPID-TRANSPORTING ATPASE"/>
    <property type="match status" value="1"/>
</dbReference>
<dbReference type="InterPro" id="IPR008250">
    <property type="entry name" value="ATPase_P-typ_transduc_dom_A_sf"/>
</dbReference>
<dbReference type="FunFam" id="2.70.150.10:FF:000054">
    <property type="entry name" value="Phospholipid-transporting ATPase"/>
    <property type="match status" value="1"/>
</dbReference>
<dbReference type="Gene3D" id="2.70.150.10">
    <property type="entry name" value="Calcium-transporting ATPase, cytoplasmic transduction domain A"/>
    <property type="match status" value="1"/>
</dbReference>
<sequence>MMGQPMQRDGFEDFRRWRYDSKINLKTCHVWDRERHMFRKMYWKHILVGDFVHVSNEQEIPADVLFLRSSDENGTCYVETCNLDGETSLKQRLVPRHYLPFSQKGNDFTPPNFTGTVFCEPPDPAIYTIRAKIERAPGSFELITKDNMLLRGSRLRNTTFIEGIVLYAGKVAIS</sequence>
<evidence type="ECO:0000313" key="1">
    <source>
        <dbReference type="EMBL" id="CDL96695.1"/>
    </source>
</evidence>
<organism evidence="1">
    <name type="scientific">Haemonchus contortus</name>
    <name type="common">Barber pole worm</name>
    <dbReference type="NCBI Taxonomy" id="6289"/>
    <lineage>
        <taxon>Eukaryota</taxon>
        <taxon>Metazoa</taxon>
        <taxon>Ecdysozoa</taxon>
        <taxon>Nematoda</taxon>
        <taxon>Chromadorea</taxon>
        <taxon>Rhabditida</taxon>
        <taxon>Rhabditina</taxon>
        <taxon>Rhabditomorpha</taxon>
        <taxon>Strongyloidea</taxon>
        <taxon>Trichostrongylidae</taxon>
        <taxon>Haemonchus</taxon>
    </lineage>
</organism>
<dbReference type="EMBL" id="CAVP010061219">
    <property type="protein sequence ID" value="CDL96695.1"/>
    <property type="molecule type" value="Genomic_DNA"/>
</dbReference>
<protein>
    <submittedName>
        <fullName evidence="1">Protein TAT-4, isoform a</fullName>
    </submittedName>
</protein>
<dbReference type="GO" id="GO:0045332">
    <property type="term" value="P:phospholipid translocation"/>
    <property type="evidence" value="ECO:0007669"/>
    <property type="project" value="TreeGrafter"/>
</dbReference>
<reference evidence="1" key="2">
    <citation type="submission" date="2013-05" db="EMBL/GenBank/DDBJ databases">
        <title>The genome and transcriptome of Haemonchus contortus: a key model parasite for drug and vaccine discovery.</title>
        <authorList>
            <person name="Laing R."/>
            <person name="Kikuchi T."/>
            <person name="Martinelli A."/>
            <person name="Tsai I.J."/>
            <person name="Beech R.N."/>
            <person name="Redman E."/>
            <person name="Holroyd N."/>
            <person name="Bartley D.J."/>
            <person name="Beasley H."/>
            <person name="Britton C."/>
            <person name="Curran D."/>
            <person name="Devaney E."/>
            <person name="Gilabert A."/>
            <person name="Jackson F."/>
            <person name="Hunt M."/>
            <person name="Johnston S."/>
            <person name="Kryukov I."/>
            <person name="Li K."/>
            <person name="Morrison A.A."/>
            <person name="Reid A.J."/>
            <person name="Sargison N."/>
            <person name="Saunders G."/>
            <person name="Wasmuth J.D."/>
            <person name="Wolstenholme A."/>
            <person name="Berriman M."/>
            <person name="Gilleard J.S."/>
            <person name="Cotton J.A."/>
        </authorList>
    </citation>
    <scope>NUCLEOTIDE SEQUENCE [LARGE SCALE GENOMIC DNA]</scope>
    <source>
        <strain evidence="1">ISE/inbred ISE</strain>
    </source>
</reference>
<reference evidence="1" key="1">
    <citation type="submission" date="2013-03" db="EMBL/GenBank/DDBJ databases">
        <authorList>
            <person name="Aslett M."/>
        </authorList>
    </citation>
    <scope>NUCLEOTIDE SEQUENCE [LARGE SCALE GENOMIC DNA]</scope>
    <source>
        <strain evidence="1">ISE/inbred ISE</strain>
    </source>
</reference>
<dbReference type="GO" id="GO:0005886">
    <property type="term" value="C:plasma membrane"/>
    <property type="evidence" value="ECO:0007669"/>
    <property type="project" value="TreeGrafter"/>
</dbReference>
<gene>
    <name evidence="1" type="ORF">HCOI_01933400</name>
</gene>
<name>W6NIL2_HAECO</name>